<keyword evidence="2" id="KW-0812">Transmembrane</keyword>
<feature type="domain" description="FecR protein" evidence="3">
    <location>
        <begin position="75"/>
        <end position="158"/>
    </location>
</feature>
<evidence type="ECO:0000256" key="2">
    <source>
        <dbReference type="SAM" id="Phobius"/>
    </source>
</evidence>
<keyword evidence="2" id="KW-0472">Membrane</keyword>
<accession>A0A0F6SHB5</accession>
<dbReference type="Pfam" id="PF04773">
    <property type="entry name" value="FecR"/>
    <property type="match status" value="1"/>
</dbReference>
<dbReference type="PANTHER" id="PTHR30273:SF2">
    <property type="entry name" value="PROTEIN FECR"/>
    <property type="match status" value="1"/>
</dbReference>
<dbReference type="EMBL" id="CP011125">
    <property type="protein sequence ID" value="AKF10154.1"/>
    <property type="molecule type" value="Genomic_DNA"/>
</dbReference>
<dbReference type="InterPro" id="IPR006860">
    <property type="entry name" value="FecR"/>
</dbReference>
<protein>
    <submittedName>
        <fullName evidence="4">VgrG protein</fullName>
    </submittedName>
</protein>
<feature type="region of interest" description="Disordered" evidence="1">
    <location>
        <begin position="247"/>
        <end position="276"/>
    </location>
</feature>
<dbReference type="AlphaFoldDB" id="A0A0F6SHB5"/>
<evidence type="ECO:0000259" key="3">
    <source>
        <dbReference type="Pfam" id="PF04773"/>
    </source>
</evidence>
<dbReference type="Gene3D" id="1.25.40.10">
    <property type="entry name" value="Tetratricopeptide repeat domain"/>
    <property type="match status" value="1"/>
</dbReference>
<gene>
    <name evidence="4" type="ORF">DB32_007303</name>
</gene>
<dbReference type="GO" id="GO:0016989">
    <property type="term" value="F:sigma factor antagonist activity"/>
    <property type="evidence" value="ECO:0007669"/>
    <property type="project" value="TreeGrafter"/>
</dbReference>
<evidence type="ECO:0000313" key="4">
    <source>
        <dbReference type="EMBL" id="AKF10154.1"/>
    </source>
</evidence>
<dbReference type="PANTHER" id="PTHR30273">
    <property type="entry name" value="PERIPLASMIC SIGNAL SENSOR AND SIGMA FACTOR ACTIVATOR FECR-RELATED"/>
    <property type="match status" value="1"/>
</dbReference>
<keyword evidence="2" id="KW-1133">Transmembrane helix</keyword>
<feature type="compositionally biased region" description="Low complexity" evidence="1">
    <location>
        <begin position="252"/>
        <end position="269"/>
    </location>
</feature>
<feature type="transmembrane region" description="Helical" evidence="2">
    <location>
        <begin position="29"/>
        <end position="50"/>
    </location>
</feature>
<reference evidence="4 5" key="1">
    <citation type="submission" date="2015-03" db="EMBL/GenBank/DDBJ databases">
        <title>Genome assembly of Sandaracinus amylolyticus DSM 53668.</title>
        <authorList>
            <person name="Sharma G."/>
            <person name="Subramanian S."/>
        </authorList>
    </citation>
    <scope>NUCLEOTIDE SEQUENCE [LARGE SCALE GENOMIC DNA]</scope>
    <source>
        <strain evidence="4 5">DSM 53668</strain>
    </source>
</reference>
<evidence type="ECO:0000313" key="5">
    <source>
        <dbReference type="Proteomes" id="UP000034883"/>
    </source>
</evidence>
<name>A0A0F6SHB5_9BACT</name>
<sequence length="428" mass="45631">MREHVAPEWDRARASRAAQRAAARGRRRVVRRTIGSAIAIAAMIAIGFVARPTATTPATGTPDPEVSTIATPSVLRLADGSIVTPLDADSEVFVGRMTPGEIELVLVRGAARFEVTPGLPRVFRVRAGTVAVSVIGTVFTVRREGSGAAVEVDQGRVRVEWEPGARIELGAGERGAFPTAAAAELEPSPTIVPAAVARQTVAPRSVAEETVAPETIAPETVVPETIARQTIASDSIARETIDRVRDRRDAPARAAEPAAVAPPEVVEPATPEPDARPAWRAHAEQGRYDEGYALLLLDPTVLRGDDVDTLIVAADCARLSGHPAEALAYLRRALDVGRDDARAPVVAFTLGRVLLQQLGRPADAADAFEQTRSLAPEGTLAQDALAREVEACHRAGLHDRARARALDYLRLYPEDLRTDAVRRLGGLE</sequence>
<dbReference type="InterPro" id="IPR012373">
    <property type="entry name" value="Ferrdict_sens_TM"/>
</dbReference>
<organism evidence="4 5">
    <name type="scientific">Sandaracinus amylolyticus</name>
    <dbReference type="NCBI Taxonomy" id="927083"/>
    <lineage>
        <taxon>Bacteria</taxon>
        <taxon>Pseudomonadati</taxon>
        <taxon>Myxococcota</taxon>
        <taxon>Polyangia</taxon>
        <taxon>Polyangiales</taxon>
        <taxon>Sandaracinaceae</taxon>
        <taxon>Sandaracinus</taxon>
    </lineage>
</organism>
<dbReference type="Proteomes" id="UP000034883">
    <property type="component" value="Chromosome"/>
</dbReference>
<dbReference type="SUPFAM" id="SSF48452">
    <property type="entry name" value="TPR-like"/>
    <property type="match status" value="1"/>
</dbReference>
<proteinExistence type="predicted"/>
<dbReference type="InterPro" id="IPR011990">
    <property type="entry name" value="TPR-like_helical_dom_sf"/>
</dbReference>
<dbReference type="KEGG" id="samy:DB32_007303"/>
<keyword evidence="5" id="KW-1185">Reference proteome</keyword>
<evidence type="ECO:0000256" key="1">
    <source>
        <dbReference type="SAM" id="MobiDB-lite"/>
    </source>
</evidence>
<dbReference type="STRING" id="927083.DB32_007303"/>
<dbReference type="Gene3D" id="2.60.120.1440">
    <property type="match status" value="1"/>
</dbReference>